<dbReference type="Pfam" id="PF13439">
    <property type="entry name" value="Glyco_transf_4"/>
    <property type="match status" value="1"/>
</dbReference>
<feature type="domain" description="Glycosyl transferase family 1" evidence="3">
    <location>
        <begin position="190"/>
        <end position="346"/>
    </location>
</feature>
<gene>
    <name evidence="5" type="ORF">HKBW3S06_01055</name>
</gene>
<dbReference type="PANTHER" id="PTHR45947">
    <property type="entry name" value="SULFOQUINOVOSYL TRANSFERASE SQD2"/>
    <property type="match status" value="1"/>
</dbReference>
<organism evidence="5 6">
    <name type="scientific">Candidatus Hakubella thermalkaliphila</name>
    <dbReference type="NCBI Taxonomy" id="2754717"/>
    <lineage>
        <taxon>Bacteria</taxon>
        <taxon>Bacillati</taxon>
        <taxon>Actinomycetota</taxon>
        <taxon>Actinomycetota incertae sedis</taxon>
        <taxon>Candidatus Hakubellales</taxon>
        <taxon>Candidatus Hakubellaceae</taxon>
        <taxon>Candidatus Hakubella</taxon>
    </lineage>
</organism>
<dbReference type="Gene3D" id="3.40.50.2000">
    <property type="entry name" value="Glycogen Phosphorylase B"/>
    <property type="match status" value="2"/>
</dbReference>
<dbReference type="EMBL" id="BLRV01000113">
    <property type="protein sequence ID" value="GFP21828.1"/>
    <property type="molecule type" value="Genomic_DNA"/>
</dbReference>
<proteinExistence type="predicted"/>
<dbReference type="Pfam" id="PF00534">
    <property type="entry name" value="Glycos_transf_1"/>
    <property type="match status" value="1"/>
</dbReference>
<dbReference type="GO" id="GO:1901137">
    <property type="term" value="P:carbohydrate derivative biosynthetic process"/>
    <property type="evidence" value="ECO:0007669"/>
    <property type="project" value="UniProtKB-ARBA"/>
</dbReference>
<dbReference type="GO" id="GO:0016757">
    <property type="term" value="F:glycosyltransferase activity"/>
    <property type="evidence" value="ECO:0007669"/>
    <property type="project" value="UniProtKB-KW"/>
</dbReference>
<keyword evidence="1 5" id="KW-0328">Glycosyltransferase</keyword>
<dbReference type="InterPro" id="IPR050194">
    <property type="entry name" value="Glycosyltransferase_grp1"/>
</dbReference>
<dbReference type="Proteomes" id="UP000580051">
    <property type="component" value="Unassembled WGS sequence"/>
</dbReference>
<reference evidence="5 6" key="1">
    <citation type="journal article" date="2020" name="Front. Microbiol.">
        <title>Single-cell genomics of novel Actinobacteria with the Wood-Ljungdahl pathway discovered in a serpentinizing system.</title>
        <authorList>
            <person name="Merino N."/>
            <person name="Kawai M."/>
            <person name="Boyd E.S."/>
            <person name="Colman D.R."/>
            <person name="McGlynn S.E."/>
            <person name="Nealson K.H."/>
            <person name="Kurokawa K."/>
            <person name="Hongoh Y."/>
        </authorList>
    </citation>
    <scope>NUCLEOTIDE SEQUENCE [LARGE SCALE GENOMIC DNA]</scope>
    <source>
        <strain evidence="5 6">S06</strain>
    </source>
</reference>
<evidence type="ECO:0000259" key="4">
    <source>
        <dbReference type="Pfam" id="PF13439"/>
    </source>
</evidence>
<protein>
    <submittedName>
        <fullName evidence="5">N-acetyl-alpha-D-glucosaminyl-diphospho-ditrans, octacis-undecaprenol 3-alpha-mannosyltransferase / rhamnosyltransferase</fullName>
    </submittedName>
</protein>
<dbReference type="InterPro" id="IPR028098">
    <property type="entry name" value="Glyco_trans_4-like_N"/>
</dbReference>
<dbReference type="SUPFAM" id="SSF53756">
    <property type="entry name" value="UDP-Glycosyltransferase/glycogen phosphorylase"/>
    <property type="match status" value="1"/>
</dbReference>
<evidence type="ECO:0000256" key="1">
    <source>
        <dbReference type="ARBA" id="ARBA00022676"/>
    </source>
</evidence>
<feature type="domain" description="Glycosyltransferase subfamily 4-like N-terminal" evidence="4">
    <location>
        <begin position="15"/>
        <end position="170"/>
    </location>
</feature>
<evidence type="ECO:0000313" key="5">
    <source>
        <dbReference type="EMBL" id="GFP21828.1"/>
    </source>
</evidence>
<evidence type="ECO:0000256" key="2">
    <source>
        <dbReference type="ARBA" id="ARBA00022679"/>
    </source>
</evidence>
<accession>A0A6V8NNE4</accession>
<dbReference type="AlphaFoldDB" id="A0A6V8NNE4"/>
<dbReference type="PANTHER" id="PTHR45947:SF3">
    <property type="entry name" value="SULFOQUINOVOSYL TRANSFERASE SQD2"/>
    <property type="match status" value="1"/>
</dbReference>
<evidence type="ECO:0000259" key="3">
    <source>
        <dbReference type="Pfam" id="PF00534"/>
    </source>
</evidence>
<name>A0A6V8NNE4_9ACTN</name>
<dbReference type="InterPro" id="IPR001296">
    <property type="entry name" value="Glyco_trans_1"/>
</dbReference>
<dbReference type="RefSeq" id="WP_176226920.1">
    <property type="nucleotide sequence ID" value="NZ_BLRV01000113.1"/>
</dbReference>
<evidence type="ECO:0000313" key="6">
    <source>
        <dbReference type="Proteomes" id="UP000580051"/>
    </source>
</evidence>
<comment type="caution">
    <text evidence="5">The sequence shown here is derived from an EMBL/GenBank/DDBJ whole genome shotgun (WGS) entry which is preliminary data.</text>
</comment>
<sequence>MKVVMVCRGYHPARGGIERHVQDLSGFLSRYMDVRVLTVSTRGKTDVRPVDGIEVTRAGRLFGMGSVSIAPSVGRYLKEFDADIYHFHFPFPWAELSWLLTSLPKRLIVTYHHDVDLPSFRAAVYRYQTMKFLSRADRILVSSPHLMRSSPILERLQDLCSVVPFGVDVKKYELTEEVARQARDFRLRMNSSRIVLFVGPLLAYKGLKNLIRAMIDVQAALVIVGKGKMEEELKELARDIGLASRTHFMGEVSEEEKIVLLYASDVVVLPSTESQESFGLIQLEAMACSRPVISTRLPTGVPFVNLDGVTGLVVEPGSSYPIAGALNRLFRDRSLARRMGEAGQKRVIEHFNLQQMGQKVFRIYQEVLARSESAIIEDGEEFAKIGVSKGQNSEIESVGKKK</sequence>
<keyword evidence="2 5" id="KW-0808">Transferase</keyword>